<dbReference type="InterPro" id="IPR036890">
    <property type="entry name" value="HATPase_C_sf"/>
</dbReference>
<accession>A0A143PT78</accession>
<reference evidence="8 9" key="1">
    <citation type="journal article" date="2016" name="Genome Announc.">
        <title>First Complete Genome Sequence of a Subdivision 6 Acidobacterium Strain.</title>
        <authorList>
            <person name="Huang S."/>
            <person name="Vieira S."/>
            <person name="Bunk B."/>
            <person name="Riedel T."/>
            <person name="Sproer C."/>
            <person name="Overmann J."/>
        </authorList>
    </citation>
    <scope>NUCLEOTIDE SEQUENCE [LARGE SCALE GENOMIC DNA]</scope>
    <source>
        <strain evidence="9">DSM 100886 HEG_-6_39</strain>
    </source>
</reference>
<gene>
    <name evidence="8" type="primary">luxQ_8</name>
    <name evidence="8" type="ORF">LuPra_05110</name>
</gene>
<name>A0A143PT78_LUTPR</name>
<dbReference type="SUPFAM" id="SSF52172">
    <property type="entry name" value="CheY-like"/>
    <property type="match status" value="1"/>
</dbReference>
<dbReference type="KEGG" id="abac:LuPra_05110"/>
<dbReference type="Pfam" id="PF08448">
    <property type="entry name" value="PAS_4"/>
    <property type="match status" value="2"/>
</dbReference>
<keyword evidence="8" id="KW-0418">Kinase</keyword>
<evidence type="ECO:0000259" key="7">
    <source>
        <dbReference type="PROSITE" id="PS50113"/>
    </source>
</evidence>
<dbReference type="STRING" id="1855912.LuPra_05110"/>
<dbReference type="SMART" id="SM00448">
    <property type="entry name" value="REC"/>
    <property type="match status" value="1"/>
</dbReference>
<dbReference type="SMART" id="SM00091">
    <property type="entry name" value="PAS"/>
    <property type="match status" value="2"/>
</dbReference>
<evidence type="ECO:0000259" key="6">
    <source>
        <dbReference type="PROSITE" id="PS50110"/>
    </source>
</evidence>
<sequence length="1018" mass="112669">MPTERVTRTEMTTTTSAAADPDTWILDGGGEMGEFIRATDWAATPLGPWRDWSRSLKATVAMLVHSRHPMFLWWGPDLIQIYNDAYVPSFGVGKHPAAMAQAGRACWPEIWHIIGPQIDAVMMHGVPSWHEDACVPIFRNGAIEDVYWTYGYSPVFDDDGSIGGTLVVCTETTARVVATRQEAALRAEVDRDRVRLQQFFAQAPAGICILRGADLTFEFANDHYRALMGGRDLVGKPLLTALPELHGQGLNSLLHEVLRSGELFVSRDMPVRLDRHVRGTPDEAFYKFIYSPLRDAAQHVDAVIVLALDVTDEVQAKQQAETLAQRLRDTEAQFHVLAETIPQLAWSTRPDGYIDWYNQRWYDYTGTTFDSMQGWGWRSVHDPNLVDDVVTRWQAALDAGEAFEMEFPLRGRDGQFRWHLTQAVPLKDDAGRVVRWFGTNTDIDTLRRASQERAALLDSEQRARQVAELASRAKDDFLATASHELRTPLNAILGWARMLQSGALSNNDYLRAVDSIERNAHAQVRLIEDILDGSRIITGKLHLAIRPLDLTLLVQAALDAVRPAADAKRIALTVAMDPAASRLVGDPDRLQQVVWNLVNNAIKFTPKDGRVDVSLRREGTEVQLTVRDTGEGIAADFLPHVFERFRQAEESTSRRHGGLGLGLALVRHLVEAHGGTVHAASDGPGRGATFVARLPVQAVFAEPATESPGIPFNERRFIPRPIRLAGVTVLVVDDEADARDLIATVLRSKGAEVITAATGAEALGLLASRPFTLMVSDIGMPHNDGYELIAKIRTAAGVRGLHLPAIALTAYSREQDRRRAIDAGFQAYVAKPVEPDVLVDLVDRLATEARREGAQTLPAFTARAEVLEKFARTLAAPGWHDALRFLNSRTAHRFTGLYRFDPPWLRSLALLDADVSSVTRGEDVEMDATYCALVGTFERPFTTEDTAADERLRHHPARDTVRSYCGVLLRTASGAAFGTLCHFDVVPCDVPSQEIALMEAAARLIMERLEPDQARSTP</sequence>
<dbReference type="InterPro" id="IPR001610">
    <property type="entry name" value="PAC"/>
</dbReference>
<keyword evidence="9" id="KW-1185">Reference proteome</keyword>
<dbReference type="InterPro" id="IPR005467">
    <property type="entry name" value="His_kinase_dom"/>
</dbReference>
<dbReference type="PROSITE" id="PS50110">
    <property type="entry name" value="RESPONSE_REGULATORY"/>
    <property type="match status" value="1"/>
</dbReference>
<feature type="modified residue" description="4-aspartylphosphate" evidence="4">
    <location>
        <position position="777"/>
    </location>
</feature>
<keyword evidence="3 4" id="KW-0597">Phosphoprotein</keyword>
<dbReference type="Gene3D" id="3.30.450.20">
    <property type="entry name" value="PAS domain"/>
    <property type="match status" value="3"/>
</dbReference>
<evidence type="ECO:0000313" key="9">
    <source>
        <dbReference type="Proteomes" id="UP000076079"/>
    </source>
</evidence>
<dbReference type="SMART" id="SM00388">
    <property type="entry name" value="HisKA"/>
    <property type="match status" value="1"/>
</dbReference>
<proteinExistence type="predicted"/>
<dbReference type="Pfam" id="PF02518">
    <property type="entry name" value="HATPase_c"/>
    <property type="match status" value="1"/>
</dbReference>
<dbReference type="InterPro" id="IPR000700">
    <property type="entry name" value="PAS-assoc_C"/>
</dbReference>
<dbReference type="SUPFAM" id="SSF55785">
    <property type="entry name" value="PYP-like sensor domain (PAS domain)"/>
    <property type="match status" value="2"/>
</dbReference>
<dbReference type="Pfam" id="PF00512">
    <property type="entry name" value="HisKA"/>
    <property type="match status" value="1"/>
</dbReference>
<dbReference type="InterPro" id="IPR000014">
    <property type="entry name" value="PAS"/>
</dbReference>
<dbReference type="Gene3D" id="1.10.287.130">
    <property type="match status" value="1"/>
</dbReference>
<dbReference type="SMART" id="SM00387">
    <property type="entry name" value="HATPase_c"/>
    <property type="match status" value="1"/>
</dbReference>
<dbReference type="SUPFAM" id="SSF55781">
    <property type="entry name" value="GAF domain-like"/>
    <property type="match status" value="1"/>
</dbReference>
<dbReference type="GO" id="GO:0000155">
    <property type="term" value="F:phosphorelay sensor kinase activity"/>
    <property type="evidence" value="ECO:0007669"/>
    <property type="project" value="InterPro"/>
</dbReference>
<evidence type="ECO:0000256" key="1">
    <source>
        <dbReference type="ARBA" id="ARBA00000085"/>
    </source>
</evidence>
<dbReference type="PRINTS" id="PR00344">
    <property type="entry name" value="BCTRLSENSOR"/>
</dbReference>
<dbReference type="CDD" id="cd00130">
    <property type="entry name" value="PAS"/>
    <property type="match status" value="1"/>
</dbReference>
<dbReference type="Proteomes" id="UP000076079">
    <property type="component" value="Chromosome"/>
</dbReference>
<dbReference type="AlphaFoldDB" id="A0A143PT78"/>
<organism evidence="8 9">
    <name type="scientific">Luteitalea pratensis</name>
    <dbReference type="NCBI Taxonomy" id="1855912"/>
    <lineage>
        <taxon>Bacteria</taxon>
        <taxon>Pseudomonadati</taxon>
        <taxon>Acidobacteriota</taxon>
        <taxon>Vicinamibacteria</taxon>
        <taxon>Vicinamibacterales</taxon>
        <taxon>Vicinamibacteraceae</taxon>
        <taxon>Luteitalea</taxon>
    </lineage>
</organism>
<dbReference type="SUPFAM" id="SSF55874">
    <property type="entry name" value="ATPase domain of HSP90 chaperone/DNA topoisomerase II/histidine kinase"/>
    <property type="match status" value="1"/>
</dbReference>
<feature type="domain" description="Response regulatory" evidence="6">
    <location>
        <begin position="728"/>
        <end position="846"/>
    </location>
</feature>
<keyword evidence="8" id="KW-0808">Transferase</keyword>
<dbReference type="Gene3D" id="3.30.565.10">
    <property type="entry name" value="Histidine kinase-like ATPase, C-terminal domain"/>
    <property type="match status" value="1"/>
</dbReference>
<evidence type="ECO:0000256" key="3">
    <source>
        <dbReference type="ARBA" id="ARBA00022553"/>
    </source>
</evidence>
<evidence type="ECO:0000256" key="2">
    <source>
        <dbReference type="ARBA" id="ARBA00012438"/>
    </source>
</evidence>
<feature type="domain" description="PAC" evidence="7">
    <location>
        <begin position="267"/>
        <end position="322"/>
    </location>
</feature>
<dbReference type="EC" id="2.7.13.3" evidence="2"/>
<dbReference type="Pfam" id="PF00072">
    <property type="entry name" value="Response_reg"/>
    <property type="match status" value="1"/>
</dbReference>
<dbReference type="NCBIfam" id="TIGR00229">
    <property type="entry name" value="sensory_box"/>
    <property type="match status" value="1"/>
</dbReference>
<comment type="catalytic activity">
    <reaction evidence="1">
        <text>ATP + protein L-histidine = ADP + protein N-phospho-L-histidine.</text>
        <dbReference type="EC" id="2.7.13.3"/>
    </reaction>
</comment>
<dbReference type="SMART" id="SM00086">
    <property type="entry name" value="PAC"/>
    <property type="match status" value="1"/>
</dbReference>
<feature type="domain" description="Histidine kinase" evidence="5">
    <location>
        <begin position="480"/>
        <end position="698"/>
    </location>
</feature>
<dbReference type="PROSITE" id="PS50109">
    <property type="entry name" value="HIS_KIN"/>
    <property type="match status" value="1"/>
</dbReference>
<dbReference type="InterPro" id="IPR013656">
    <property type="entry name" value="PAS_4"/>
</dbReference>
<protein>
    <recommendedName>
        <fullName evidence="2">histidine kinase</fullName>
        <ecNumber evidence="2">2.7.13.3</ecNumber>
    </recommendedName>
</protein>
<dbReference type="CDD" id="cd17580">
    <property type="entry name" value="REC_2_DhkD-like"/>
    <property type="match status" value="1"/>
</dbReference>
<dbReference type="PANTHER" id="PTHR43547:SF2">
    <property type="entry name" value="HYBRID SIGNAL TRANSDUCTION HISTIDINE KINASE C"/>
    <property type="match status" value="1"/>
</dbReference>
<dbReference type="InterPro" id="IPR011006">
    <property type="entry name" value="CheY-like_superfamily"/>
</dbReference>
<dbReference type="InterPro" id="IPR035965">
    <property type="entry name" value="PAS-like_dom_sf"/>
</dbReference>
<evidence type="ECO:0000313" key="8">
    <source>
        <dbReference type="EMBL" id="AMY11845.1"/>
    </source>
</evidence>
<dbReference type="InterPro" id="IPR003661">
    <property type="entry name" value="HisK_dim/P_dom"/>
</dbReference>
<dbReference type="FunFam" id="3.30.450.20:FF:000099">
    <property type="entry name" value="Sensory box sensor histidine kinase"/>
    <property type="match status" value="1"/>
</dbReference>
<dbReference type="EMBL" id="CP015136">
    <property type="protein sequence ID" value="AMY11845.1"/>
    <property type="molecule type" value="Genomic_DNA"/>
</dbReference>
<feature type="domain" description="PAC" evidence="7">
    <location>
        <begin position="403"/>
        <end position="455"/>
    </location>
</feature>
<dbReference type="Gene3D" id="3.40.50.2300">
    <property type="match status" value="1"/>
</dbReference>
<dbReference type="PROSITE" id="PS50113">
    <property type="entry name" value="PAC"/>
    <property type="match status" value="2"/>
</dbReference>
<evidence type="ECO:0000259" key="5">
    <source>
        <dbReference type="PROSITE" id="PS50109"/>
    </source>
</evidence>
<dbReference type="FunFam" id="3.30.565.10:FF:000010">
    <property type="entry name" value="Sensor histidine kinase RcsC"/>
    <property type="match status" value="1"/>
</dbReference>
<dbReference type="SUPFAM" id="SSF47384">
    <property type="entry name" value="Homodimeric domain of signal transducing histidine kinase"/>
    <property type="match status" value="1"/>
</dbReference>
<reference evidence="9" key="2">
    <citation type="submission" date="2016-04" db="EMBL/GenBank/DDBJ databases">
        <title>First Complete Genome Sequence of a Subdivision 6 Acidobacterium.</title>
        <authorList>
            <person name="Huang S."/>
            <person name="Vieira S."/>
            <person name="Bunk B."/>
            <person name="Riedel T."/>
            <person name="Sproeer C."/>
            <person name="Overmann J."/>
        </authorList>
    </citation>
    <scope>NUCLEOTIDE SEQUENCE [LARGE SCALE GENOMIC DNA]</scope>
    <source>
        <strain evidence="9">DSM 100886 HEG_-6_39</strain>
    </source>
</reference>
<dbReference type="InterPro" id="IPR036097">
    <property type="entry name" value="HisK_dim/P_sf"/>
</dbReference>
<dbReference type="InterPro" id="IPR003594">
    <property type="entry name" value="HATPase_dom"/>
</dbReference>
<dbReference type="CDD" id="cd00082">
    <property type="entry name" value="HisKA"/>
    <property type="match status" value="1"/>
</dbReference>
<dbReference type="InterPro" id="IPR001789">
    <property type="entry name" value="Sig_transdc_resp-reg_receiver"/>
</dbReference>
<dbReference type="InterPro" id="IPR004358">
    <property type="entry name" value="Sig_transdc_His_kin-like_C"/>
</dbReference>
<dbReference type="PANTHER" id="PTHR43547">
    <property type="entry name" value="TWO-COMPONENT HISTIDINE KINASE"/>
    <property type="match status" value="1"/>
</dbReference>
<evidence type="ECO:0000256" key="4">
    <source>
        <dbReference type="PROSITE-ProRule" id="PRU00169"/>
    </source>
</evidence>
<dbReference type="PATRIC" id="fig|1813736.3.peg.5374"/>